<dbReference type="KEGG" id="adu:107470859"/>
<reference evidence="2" key="2">
    <citation type="submission" date="2025-08" db="UniProtKB">
        <authorList>
            <consortium name="RefSeq"/>
        </authorList>
    </citation>
    <scope>IDENTIFICATION</scope>
    <source>
        <tissue evidence="2">Whole plant</tissue>
    </source>
</reference>
<reference evidence="1" key="1">
    <citation type="journal article" date="2016" name="Nat. Genet.">
        <title>The genome sequences of Arachis duranensis and Arachis ipaensis, the diploid ancestors of cultivated peanut.</title>
        <authorList>
            <person name="Bertioli D.J."/>
            <person name="Cannon S.B."/>
            <person name="Froenicke L."/>
            <person name="Huang G."/>
            <person name="Farmer A.D."/>
            <person name="Cannon E.K."/>
            <person name="Liu X."/>
            <person name="Gao D."/>
            <person name="Clevenger J."/>
            <person name="Dash S."/>
            <person name="Ren L."/>
            <person name="Moretzsohn M.C."/>
            <person name="Shirasawa K."/>
            <person name="Huang W."/>
            <person name="Vidigal B."/>
            <person name="Abernathy B."/>
            <person name="Chu Y."/>
            <person name="Niederhuth C.E."/>
            <person name="Umale P."/>
            <person name="Araujo A.C."/>
            <person name="Kozik A."/>
            <person name="Kim K.D."/>
            <person name="Burow M.D."/>
            <person name="Varshney R.K."/>
            <person name="Wang X."/>
            <person name="Zhang X."/>
            <person name="Barkley N."/>
            <person name="Guimaraes P.M."/>
            <person name="Isobe S."/>
            <person name="Guo B."/>
            <person name="Liao B."/>
            <person name="Stalker H.T."/>
            <person name="Schmitz R.J."/>
            <person name="Scheffler B.E."/>
            <person name="Leal-Bertioli S.C."/>
            <person name="Xun X."/>
            <person name="Jackson S.A."/>
            <person name="Michelmore R."/>
            <person name="Ozias-Akins P."/>
        </authorList>
    </citation>
    <scope>NUCLEOTIDE SEQUENCE [LARGE SCALE GENOMIC DNA]</scope>
    <source>
        <strain evidence="1">cv. V14167</strain>
    </source>
</reference>
<keyword evidence="1" id="KW-1185">Reference proteome</keyword>
<gene>
    <name evidence="2" type="primary">LOC107470859</name>
</gene>
<protein>
    <submittedName>
        <fullName evidence="2">Uncharacterized mitochondrial protein AtMg00310-like</fullName>
    </submittedName>
</protein>
<sequence length="183" mass="21104">MGWKRSLLSSGGRHTLLRVVGEAIPIYTLSCFKLPDTLLTEIHSMLSQFWWGQKGAEQRMVWIKWDTMTRPKKDGGLGIKDLRAQNLALLGKQYWCLMKYLNSTLSRMFKAKYFRYTDFLHAEIGSISSWGWRSVLEGRKIIEKGLLWKIGFGANVRIFHDPWLPPPLPFNVPQAVVTIPPNL</sequence>
<dbReference type="RefSeq" id="XP_015945767.1">
    <property type="nucleotide sequence ID" value="XM_016090281.1"/>
</dbReference>
<dbReference type="Proteomes" id="UP000515211">
    <property type="component" value="Chromosome 10"/>
</dbReference>
<proteinExistence type="predicted"/>
<name>A0A6P4C6V8_ARADU</name>
<dbReference type="OrthoDB" id="1112297at2759"/>
<organism evidence="1 2">
    <name type="scientific">Arachis duranensis</name>
    <name type="common">Wild peanut</name>
    <dbReference type="NCBI Taxonomy" id="130453"/>
    <lineage>
        <taxon>Eukaryota</taxon>
        <taxon>Viridiplantae</taxon>
        <taxon>Streptophyta</taxon>
        <taxon>Embryophyta</taxon>
        <taxon>Tracheophyta</taxon>
        <taxon>Spermatophyta</taxon>
        <taxon>Magnoliopsida</taxon>
        <taxon>eudicotyledons</taxon>
        <taxon>Gunneridae</taxon>
        <taxon>Pentapetalae</taxon>
        <taxon>rosids</taxon>
        <taxon>fabids</taxon>
        <taxon>Fabales</taxon>
        <taxon>Fabaceae</taxon>
        <taxon>Papilionoideae</taxon>
        <taxon>50 kb inversion clade</taxon>
        <taxon>dalbergioids sensu lato</taxon>
        <taxon>Dalbergieae</taxon>
        <taxon>Pterocarpus clade</taxon>
        <taxon>Arachis</taxon>
    </lineage>
</organism>
<accession>A0A6P4C6V8</accession>
<evidence type="ECO:0000313" key="2">
    <source>
        <dbReference type="RefSeq" id="XP_015945767.1"/>
    </source>
</evidence>
<dbReference type="PANTHER" id="PTHR33116">
    <property type="entry name" value="REVERSE TRANSCRIPTASE ZINC-BINDING DOMAIN-CONTAINING PROTEIN-RELATED-RELATED"/>
    <property type="match status" value="1"/>
</dbReference>
<dbReference type="GeneID" id="107470859"/>
<dbReference type="PANTHER" id="PTHR33116:SF86">
    <property type="entry name" value="REVERSE TRANSCRIPTASE DOMAIN-CONTAINING PROTEIN"/>
    <property type="match status" value="1"/>
</dbReference>
<evidence type="ECO:0000313" key="1">
    <source>
        <dbReference type="Proteomes" id="UP000515211"/>
    </source>
</evidence>
<dbReference type="AlphaFoldDB" id="A0A6P4C6V8"/>